<evidence type="ECO:0000259" key="1">
    <source>
        <dbReference type="Pfam" id="PF00534"/>
    </source>
</evidence>
<dbReference type="KEGG" id="cau:Caur_0991"/>
<sequence>MRVVMLSKAVVAGAYQRKLEEIARLGVELTVLTPDGWREPRVGLIPLERRFTDGYTLLTVPIVWNGHHHIHFYPGLRPLLARLRPQVFHIDEESFNLATFLAMRVGLAVGARCCFYNWANIDRRYPPPFSWFERYNLRHAAHAIAGNQEAAAILRRHGYKGPLSIIPQFGVDPDLFTPRDAERRRSTFIVGYVGRLVPEKGVADLVQALAGLPSSVRLRLIGDGIERTRLQKLAAELGVSERLEIRPAVSSTAVPAAMRDLDVLVLPSRTQANWKEQFGRVLIEAMSCGVPVIGSTCGEIPHVIGDAGIVFPEGDVAALQSALMRLIEHPDLWHDLSRRGRQRVLDSFTQAAIARRHVAVYEEMAR</sequence>
<dbReference type="InterPro" id="IPR001296">
    <property type="entry name" value="Glyco_trans_1"/>
</dbReference>
<dbReference type="PATRIC" id="fig|324602.8.peg.1130"/>
<evidence type="ECO:0000313" key="3">
    <source>
        <dbReference type="EMBL" id="ABY34223.1"/>
    </source>
</evidence>
<dbReference type="SUPFAM" id="SSF53756">
    <property type="entry name" value="UDP-Glycosyltransferase/glycogen phosphorylase"/>
    <property type="match status" value="1"/>
</dbReference>
<dbReference type="SMR" id="A9WHV5"/>
<dbReference type="Pfam" id="PF13439">
    <property type="entry name" value="Glyco_transf_4"/>
    <property type="match status" value="1"/>
</dbReference>
<dbReference type="PANTHER" id="PTHR12526:SF636">
    <property type="entry name" value="BLL3647 PROTEIN"/>
    <property type="match status" value="1"/>
</dbReference>
<gene>
    <name evidence="3" type="ordered locus">Caur_0991</name>
</gene>
<reference evidence="4" key="1">
    <citation type="journal article" date="2011" name="BMC Genomics">
        <title>Complete genome sequence of the filamentous anoxygenic phototrophic bacterium Chloroflexus aurantiacus.</title>
        <authorList>
            <person name="Tang K.H."/>
            <person name="Barry K."/>
            <person name="Chertkov O."/>
            <person name="Dalin E."/>
            <person name="Han C.S."/>
            <person name="Hauser L.J."/>
            <person name="Honchak B.M."/>
            <person name="Karbach L.E."/>
            <person name="Land M.L."/>
            <person name="Lapidus A."/>
            <person name="Larimer F.W."/>
            <person name="Mikhailova N."/>
            <person name="Pitluck S."/>
            <person name="Pierson B.K."/>
            <person name="Blankenship R.E."/>
        </authorList>
    </citation>
    <scope>NUCLEOTIDE SEQUENCE [LARGE SCALE GENOMIC DNA]</scope>
    <source>
        <strain evidence="4">ATCC 29366 / DSM 635 / J-10-fl</strain>
    </source>
</reference>
<dbReference type="Proteomes" id="UP000002008">
    <property type="component" value="Chromosome"/>
</dbReference>
<dbReference type="eggNOG" id="COG0438">
    <property type="taxonomic scope" value="Bacteria"/>
</dbReference>
<dbReference type="CDD" id="cd03801">
    <property type="entry name" value="GT4_PimA-like"/>
    <property type="match status" value="1"/>
</dbReference>
<keyword evidence="4" id="KW-1185">Reference proteome</keyword>
<proteinExistence type="predicted"/>
<organism evidence="3 4">
    <name type="scientific">Chloroflexus aurantiacus (strain ATCC 29366 / DSM 635 / J-10-fl)</name>
    <dbReference type="NCBI Taxonomy" id="324602"/>
    <lineage>
        <taxon>Bacteria</taxon>
        <taxon>Bacillati</taxon>
        <taxon>Chloroflexota</taxon>
        <taxon>Chloroflexia</taxon>
        <taxon>Chloroflexales</taxon>
        <taxon>Chloroflexineae</taxon>
        <taxon>Chloroflexaceae</taxon>
        <taxon>Chloroflexus</taxon>
    </lineage>
</organism>
<dbReference type="STRING" id="324602.Caur_0991"/>
<dbReference type="EnsemblBacteria" id="ABY34223">
    <property type="protein sequence ID" value="ABY34223"/>
    <property type="gene ID" value="Caur_0991"/>
</dbReference>
<evidence type="ECO:0000259" key="2">
    <source>
        <dbReference type="Pfam" id="PF13439"/>
    </source>
</evidence>
<keyword evidence="3" id="KW-0808">Transferase</keyword>
<dbReference type="AlphaFoldDB" id="A9WHV5"/>
<dbReference type="EMBL" id="CP000909">
    <property type="protein sequence ID" value="ABY34223.1"/>
    <property type="molecule type" value="Genomic_DNA"/>
</dbReference>
<feature type="domain" description="Glycosyl transferase family 1" evidence="1">
    <location>
        <begin position="185"/>
        <end position="343"/>
    </location>
</feature>
<dbReference type="HOGENOM" id="CLU_009583_2_4_0"/>
<dbReference type="InterPro" id="IPR028098">
    <property type="entry name" value="Glyco_trans_4-like_N"/>
</dbReference>
<dbReference type="Gene3D" id="3.40.50.2000">
    <property type="entry name" value="Glycogen Phosphorylase B"/>
    <property type="match status" value="2"/>
</dbReference>
<dbReference type="Pfam" id="PF00534">
    <property type="entry name" value="Glycos_transf_1"/>
    <property type="match status" value="1"/>
</dbReference>
<feature type="domain" description="Glycosyltransferase subfamily 4-like N-terminal" evidence="2">
    <location>
        <begin position="20"/>
        <end position="173"/>
    </location>
</feature>
<dbReference type="CAZy" id="GT4">
    <property type="family name" value="Glycosyltransferase Family 4"/>
</dbReference>
<dbReference type="PANTHER" id="PTHR12526">
    <property type="entry name" value="GLYCOSYLTRANSFERASE"/>
    <property type="match status" value="1"/>
</dbReference>
<dbReference type="InParanoid" id="A9WHV5"/>
<accession>A9WHV5</accession>
<name>A9WHV5_CHLAA</name>
<dbReference type="RefSeq" id="WP_012256879.1">
    <property type="nucleotide sequence ID" value="NC_010175.1"/>
</dbReference>
<dbReference type="GO" id="GO:0016757">
    <property type="term" value="F:glycosyltransferase activity"/>
    <property type="evidence" value="ECO:0000318"/>
    <property type="project" value="GO_Central"/>
</dbReference>
<evidence type="ECO:0000313" key="4">
    <source>
        <dbReference type="Proteomes" id="UP000002008"/>
    </source>
</evidence>
<protein>
    <submittedName>
        <fullName evidence="3">Glycosyl transferase group 1</fullName>
    </submittedName>
</protein>